<dbReference type="EMBL" id="CP136893">
    <property type="protein sequence ID" value="WOL04491.1"/>
    <property type="molecule type" value="Genomic_DNA"/>
</dbReference>
<dbReference type="PRINTS" id="PR00463">
    <property type="entry name" value="EP450I"/>
</dbReference>
<dbReference type="SUPFAM" id="SSF48264">
    <property type="entry name" value="Cytochrome P450"/>
    <property type="match status" value="1"/>
</dbReference>
<dbReference type="GO" id="GO:0005506">
    <property type="term" value="F:iron ion binding"/>
    <property type="evidence" value="ECO:0007669"/>
    <property type="project" value="InterPro"/>
</dbReference>
<dbReference type="InterPro" id="IPR001128">
    <property type="entry name" value="Cyt_P450"/>
</dbReference>
<dbReference type="GO" id="GO:0016705">
    <property type="term" value="F:oxidoreductase activity, acting on paired donors, with incorporation or reduction of molecular oxygen"/>
    <property type="evidence" value="ECO:0007669"/>
    <property type="project" value="InterPro"/>
</dbReference>
<keyword evidence="7" id="KW-1185">Reference proteome</keyword>
<keyword evidence="2" id="KW-0349">Heme</keyword>
<proteinExistence type="inferred from homology"/>
<dbReference type="GO" id="GO:0004497">
    <property type="term" value="F:monooxygenase activity"/>
    <property type="evidence" value="ECO:0007669"/>
    <property type="project" value="InterPro"/>
</dbReference>
<evidence type="ECO:0000313" key="7">
    <source>
        <dbReference type="Proteomes" id="UP001327560"/>
    </source>
</evidence>
<sequence length="314" mass="34988">MNKRNQVLFPPAIVANDKLTVAIKRPLCKLQATAAPSSLAPEVQLPPGPKQFPLVGNIPHLLIDELPHRALRNLSRIHGPVMLLRLGEVNLVVISSREGAEEVLRAQDVNFANRPELTAAKIICYDCKDVLFSSYSRYWQQLRRVCIMELLSGKRVRSYSALRVEEVTNLVHEVSIAAAHGKPVNLSKRLSALSNNIVCRASFGEKCSNPSRVITLVDEIATLISGFNAGDFFPSLKFLDVITGARPKLERIRREMDKIFDESIEAHQLSHNEGEVQDLIDVLLHLKDQGDLEIPITTETIKAIILTRFVPPMG</sequence>
<evidence type="ECO:0000256" key="1">
    <source>
        <dbReference type="ARBA" id="ARBA00010617"/>
    </source>
</evidence>
<accession>A0AAQ3Q9N7</accession>
<gene>
    <name evidence="6" type="ORF">Cni_G13212</name>
</gene>
<dbReference type="GO" id="GO:0020037">
    <property type="term" value="F:heme binding"/>
    <property type="evidence" value="ECO:0007669"/>
    <property type="project" value="InterPro"/>
</dbReference>
<keyword evidence="3" id="KW-0479">Metal-binding</keyword>
<evidence type="ECO:0000256" key="3">
    <source>
        <dbReference type="ARBA" id="ARBA00022723"/>
    </source>
</evidence>
<reference evidence="6 7" key="1">
    <citation type="submission" date="2023-10" db="EMBL/GenBank/DDBJ databases">
        <title>Chromosome-scale genome assembly provides insights into flower coloration mechanisms of Canna indica.</title>
        <authorList>
            <person name="Li C."/>
        </authorList>
    </citation>
    <scope>NUCLEOTIDE SEQUENCE [LARGE SCALE GENOMIC DNA]</scope>
    <source>
        <tissue evidence="6">Flower</tissue>
    </source>
</reference>
<protein>
    <submittedName>
        <fullName evidence="6">Cytochrome P450 mono-oxygenase</fullName>
    </submittedName>
</protein>
<name>A0AAQ3Q9N7_9LILI</name>
<evidence type="ECO:0000256" key="5">
    <source>
        <dbReference type="ARBA" id="ARBA00023004"/>
    </source>
</evidence>
<dbReference type="InterPro" id="IPR002401">
    <property type="entry name" value="Cyt_P450_E_grp-I"/>
</dbReference>
<keyword evidence="5" id="KW-0408">Iron</keyword>
<evidence type="ECO:0000256" key="4">
    <source>
        <dbReference type="ARBA" id="ARBA00023002"/>
    </source>
</evidence>
<organism evidence="6 7">
    <name type="scientific">Canna indica</name>
    <name type="common">Indian-shot</name>
    <dbReference type="NCBI Taxonomy" id="4628"/>
    <lineage>
        <taxon>Eukaryota</taxon>
        <taxon>Viridiplantae</taxon>
        <taxon>Streptophyta</taxon>
        <taxon>Embryophyta</taxon>
        <taxon>Tracheophyta</taxon>
        <taxon>Spermatophyta</taxon>
        <taxon>Magnoliopsida</taxon>
        <taxon>Liliopsida</taxon>
        <taxon>Zingiberales</taxon>
        <taxon>Cannaceae</taxon>
        <taxon>Canna</taxon>
    </lineage>
</organism>
<dbReference type="PANTHER" id="PTHR47955">
    <property type="entry name" value="CYTOCHROME P450 FAMILY 71 PROTEIN"/>
    <property type="match status" value="1"/>
</dbReference>
<dbReference type="Gene3D" id="1.10.630.10">
    <property type="entry name" value="Cytochrome P450"/>
    <property type="match status" value="1"/>
</dbReference>
<dbReference type="InterPro" id="IPR036396">
    <property type="entry name" value="Cyt_P450_sf"/>
</dbReference>
<dbReference type="Pfam" id="PF00067">
    <property type="entry name" value="p450"/>
    <property type="match status" value="1"/>
</dbReference>
<evidence type="ECO:0000313" key="6">
    <source>
        <dbReference type="EMBL" id="WOL04491.1"/>
    </source>
</evidence>
<dbReference type="AlphaFoldDB" id="A0AAQ3Q9N7"/>
<evidence type="ECO:0000256" key="2">
    <source>
        <dbReference type="ARBA" id="ARBA00022617"/>
    </source>
</evidence>
<dbReference type="Proteomes" id="UP001327560">
    <property type="component" value="Chromosome 4"/>
</dbReference>
<comment type="similarity">
    <text evidence="1">Belongs to the cytochrome P450 family.</text>
</comment>
<keyword evidence="4" id="KW-0560">Oxidoreductase</keyword>
<dbReference type="PANTHER" id="PTHR47955:SF8">
    <property type="entry name" value="CYTOCHROME P450 71D11-LIKE"/>
    <property type="match status" value="1"/>
</dbReference>